<evidence type="ECO:0000256" key="1">
    <source>
        <dbReference type="SAM" id="MobiDB-lite"/>
    </source>
</evidence>
<sequence length="75" mass="8410">MCTPLQSGRRGQLRPRRRRIAITDTLAKSPEFPQRPERLQVQGALEPVARGVLLDRDDVSGHVTRPVKLGAATRR</sequence>
<evidence type="ECO:0000313" key="3">
    <source>
        <dbReference type="Proteomes" id="UP001139068"/>
    </source>
</evidence>
<comment type="caution">
    <text evidence="2">The sequence shown here is derived from an EMBL/GenBank/DDBJ whole genome shotgun (WGS) entry which is preliminary data.</text>
</comment>
<organism evidence="2 3">
    <name type="scientific">Candidatus Mycolicibacterium alkanivorans</name>
    <dbReference type="NCBI Taxonomy" id="2954114"/>
    <lineage>
        <taxon>Bacteria</taxon>
        <taxon>Bacillati</taxon>
        <taxon>Actinomycetota</taxon>
        <taxon>Actinomycetes</taxon>
        <taxon>Mycobacteriales</taxon>
        <taxon>Mycobacteriaceae</taxon>
        <taxon>Mycolicibacterium</taxon>
    </lineage>
</organism>
<feature type="region of interest" description="Disordered" evidence="1">
    <location>
        <begin position="1"/>
        <end position="36"/>
    </location>
</feature>
<reference evidence="2" key="1">
    <citation type="journal article" date="2022" name="ISME J.">
        <title>Identification of active gaseous-alkane degraders at natural gas seeps.</title>
        <authorList>
            <person name="Farhan Ul Haque M."/>
            <person name="Hernandez M."/>
            <person name="Crombie A.T."/>
            <person name="Murrell J.C."/>
        </authorList>
    </citation>
    <scope>NUCLEOTIDE SEQUENCE</scope>
    <source>
        <strain evidence="2">ANDR5</strain>
    </source>
</reference>
<dbReference type="Proteomes" id="UP001139068">
    <property type="component" value="Unassembled WGS sequence"/>
</dbReference>
<name>A0ABS9YSG6_9MYCO</name>
<accession>A0ABS9YSG6</accession>
<protein>
    <submittedName>
        <fullName evidence="2">Uncharacterized protein</fullName>
    </submittedName>
</protein>
<feature type="compositionally biased region" description="Basic residues" evidence="1">
    <location>
        <begin position="11"/>
        <end position="20"/>
    </location>
</feature>
<feature type="compositionally biased region" description="Low complexity" evidence="1">
    <location>
        <begin position="1"/>
        <end position="10"/>
    </location>
</feature>
<gene>
    <name evidence="2" type="ORF">K9U37_04095</name>
</gene>
<evidence type="ECO:0000313" key="2">
    <source>
        <dbReference type="EMBL" id="MCI4674157.1"/>
    </source>
</evidence>
<dbReference type="EMBL" id="JAIVFL010000001">
    <property type="protein sequence ID" value="MCI4674157.1"/>
    <property type="molecule type" value="Genomic_DNA"/>
</dbReference>
<dbReference type="RefSeq" id="WP_243070625.1">
    <property type="nucleotide sequence ID" value="NZ_JAIVFL010000001.1"/>
</dbReference>
<proteinExistence type="predicted"/>
<keyword evidence="3" id="KW-1185">Reference proteome</keyword>